<dbReference type="RefSeq" id="WP_242164603.1">
    <property type="nucleotide sequence ID" value="NZ_JAJMLW010000002.1"/>
</dbReference>
<feature type="domain" description="NADH:ubiquinone oxidoreductase 30kDa subunit" evidence="2">
    <location>
        <begin position="40"/>
        <end position="95"/>
    </location>
</feature>
<keyword evidence="4" id="KW-1185">Reference proteome</keyword>
<dbReference type="Proteomes" id="UP001430755">
    <property type="component" value="Unassembled WGS sequence"/>
</dbReference>
<organism evidence="3 4">
    <name type="scientific">Adlercreutzia faecimuris</name>
    <dbReference type="NCBI Taxonomy" id="2897341"/>
    <lineage>
        <taxon>Bacteria</taxon>
        <taxon>Bacillati</taxon>
        <taxon>Actinomycetota</taxon>
        <taxon>Coriobacteriia</taxon>
        <taxon>Eggerthellales</taxon>
        <taxon>Eggerthellaceae</taxon>
        <taxon>Adlercreutzia</taxon>
    </lineage>
</organism>
<evidence type="ECO:0000313" key="4">
    <source>
        <dbReference type="Proteomes" id="UP001430755"/>
    </source>
</evidence>
<comment type="caution">
    <text evidence="3">The sequence shown here is derived from an EMBL/GenBank/DDBJ whole genome shotgun (WGS) entry which is preliminary data.</text>
</comment>
<dbReference type="Gene3D" id="3.30.460.80">
    <property type="entry name" value="NADH:ubiquinone oxidoreductase, 30kDa subunit"/>
    <property type="match status" value="1"/>
</dbReference>
<feature type="coiled-coil region" evidence="1">
    <location>
        <begin position="196"/>
        <end position="223"/>
    </location>
</feature>
<dbReference type="EMBL" id="JAJMLW010000002">
    <property type="protein sequence ID" value="MCI2241904.1"/>
    <property type="molecule type" value="Genomic_DNA"/>
</dbReference>
<protein>
    <submittedName>
        <fullName evidence="3">NADH-quinone oxidoreductase subunit C</fullName>
    </submittedName>
</protein>
<dbReference type="InterPro" id="IPR037232">
    <property type="entry name" value="NADH_quin_OxRdtase_su_C/D-like"/>
</dbReference>
<evidence type="ECO:0000256" key="1">
    <source>
        <dbReference type="SAM" id="Coils"/>
    </source>
</evidence>
<proteinExistence type="predicted"/>
<accession>A0ABS9WGB5</accession>
<name>A0ABS9WGB5_9ACTN</name>
<sequence length="250" mass="26402">MARFSQEFTPLAADAIHEDAAARKADGWRYVQTLAVNTEDGIDLIYSYMRDGLLENRIVKALPPHATVPSVTDEFLAAFVFENEIHDLFGISFEGLAIDFGGNFYRVAQPEPMTIISPELKAAREKAAKLAAAKAAKAERAEKAGEAQAEFLAAHPEAKAAGTGAGKVLKPSDDEAVEAKLAGMDPEKVARVRAAIAAKAKKAAEAEQAAKDAELEAKLAAMDPEKAAKVRAAMEAKAARAAAAGAKEGE</sequence>
<evidence type="ECO:0000313" key="3">
    <source>
        <dbReference type="EMBL" id="MCI2241904.1"/>
    </source>
</evidence>
<dbReference type="InterPro" id="IPR001268">
    <property type="entry name" value="NADH_UbQ_OxRdtase_30kDa_su"/>
</dbReference>
<dbReference type="Pfam" id="PF00329">
    <property type="entry name" value="Complex1_30kDa"/>
    <property type="match status" value="1"/>
</dbReference>
<dbReference type="SUPFAM" id="SSF143243">
    <property type="entry name" value="Nqo5-like"/>
    <property type="match status" value="1"/>
</dbReference>
<reference evidence="3" key="1">
    <citation type="submission" date="2021-11" db="EMBL/GenBank/DDBJ databases">
        <title>A Novel Adlercreutzia Species, isolated from a Allomyrina dichotoma larva feces.</title>
        <authorList>
            <person name="Suh M.K."/>
        </authorList>
    </citation>
    <scope>NUCLEOTIDE SEQUENCE</scope>
    <source>
        <strain evidence="3">JBNU-10</strain>
    </source>
</reference>
<gene>
    <name evidence="3" type="ORF">LPT13_06020</name>
</gene>
<keyword evidence="1" id="KW-0175">Coiled coil</keyword>
<evidence type="ECO:0000259" key="2">
    <source>
        <dbReference type="Pfam" id="PF00329"/>
    </source>
</evidence>